<dbReference type="GO" id="GO:0007166">
    <property type="term" value="P:cell surface receptor signaling pathway"/>
    <property type="evidence" value="ECO:0007669"/>
    <property type="project" value="InterPro"/>
</dbReference>
<comment type="subcellular location">
    <subcellularLocation>
        <location evidence="1">Cell membrane</location>
        <topology evidence="1">Multi-pass membrane protein</topology>
    </subcellularLocation>
</comment>
<dbReference type="SUPFAM" id="SSF111418">
    <property type="entry name" value="Hormone receptor domain"/>
    <property type="match status" value="1"/>
</dbReference>
<dbReference type="PROSITE" id="PS50261">
    <property type="entry name" value="G_PROTEIN_RECEP_F2_4"/>
    <property type="match status" value="1"/>
</dbReference>
<keyword evidence="7 11" id="KW-0472">Membrane</keyword>
<dbReference type="PRINTS" id="PR00249">
    <property type="entry name" value="GPCRSECRETIN"/>
</dbReference>
<dbReference type="EMBL" id="BTSY01000007">
    <property type="protein sequence ID" value="GMT35985.1"/>
    <property type="molecule type" value="Genomic_DNA"/>
</dbReference>
<evidence type="ECO:0000256" key="10">
    <source>
        <dbReference type="SAM" id="MobiDB-lite"/>
    </source>
</evidence>
<organism evidence="14 15">
    <name type="scientific">Pristionchus fissidentatus</name>
    <dbReference type="NCBI Taxonomy" id="1538716"/>
    <lineage>
        <taxon>Eukaryota</taxon>
        <taxon>Metazoa</taxon>
        <taxon>Ecdysozoa</taxon>
        <taxon>Nematoda</taxon>
        <taxon>Chromadorea</taxon>
        <taxon>Rhabditida</taxon>
        <taxon>Rhabditina</taxon>
        <taxon>Diplogasteromorpha</taxon>
        <taxon>Diplogasteroidea</taxon>
        <taxon>Neodiplogasteridae</taxon>
        <taxon>Pristionchus</taxon>
    </lineage>
</organism>
<dbReference type="InterPro" id="IPR000832">
    <property type="entry name" value="GPCR_2_secretin-like"/>
</dbReference>
<evidence type="ECO:0008006" key="16">
    <source>
        <dbReference type="Google" id="ProtNLM"/>
    </source>
</evidence>
<evidence type="ECO:0000256" key="9">
    <source>
        <dbReference type="ARBA" id="ARBA00023224"/>
    </source>
</evidence>
<dbReference type="Proteomes" id="UP001432322">
    <property type="component" value="Unassembled WGS sequence"/>
</dbReference>
<dbReference type="Pfam" id="PF00002">
    <property type="entry name" value="7tm_2"/>
    <property type="match status" value="1"/>
</dbReference>
<feature type="transmembrane region" description="Helical" evidence="11">
    <location>
        <begin position="310"/>
        <end position="335"/>
    </location>
</feature>
<keyword evidence="4 11" id="KW-0812">Transmembrane</keyword>
<gene>
    <name evidence="14" type="ORF">PFISCL1PPCAC_27282</name>
</gene>
<dbReference type="Gene3D" id="1.20.1070.10">
    <property type="entry name" value="Rhodopsin 7-helix transmembrane proteins"/>
    <property type="match status" value="1"/>
</dbReference>
<dbReference type="GO" id="GO:0007188">
    <property type="term" value="P:adenylate cyclase-modulating G protein-coupled receptor signaling pathway"/>
    <property type="evidence" value="ECO:0007669"/>
    <property type="project" value="TreeGrafter"/>
</dbReference>
<feature type="transmembrane region" description="Helical" evidence="11">
    <location>
        <begin position="265"/>
        <end position="286"/>
    </location>
</feature>
<keyword evidence="9" id="KW-0807">Transducer</keyword>
<sequence>SLSLSLSNLFSSLKFSGCRCTDCLQSSLSLSPPDMPTELETCSRLYYDNQTHNDNGCSADFDKSMCWEKNSYGERVERRCPFQYCTSVPGCEKIADIHMVSRYCDLEGRWEVANYSQCLTVVNEFTTCIVGFCRVCPDFLRDVVISVSLTLSIVSVALLVAAIVLFSIFDSLQCRRLAIHKNLAVAFVFRFAVLAVWTVVQSSNLFQDCSTFNPTNIMSYDWICKMILWCVIYFQVASVMWMLIEGAYLYSRFTVFAMRHSEPPYCLYLLAGWGIPFVVVMAWTVVHELKTRENVNSFCWLPYAQGDHLWILAGTMGTALIMNLIFLLAIVVILVQKLGSENTAESKKIWRTVKATLLLVPLLGVSNIPLFYEPDEPSGAYMLGSAILQHSQGIFIAVLYCFLNSEIQNALKRQLSKVPFHFFMRRAHFETERTYVPDSHHHHGNHKLGVPMGELNGEKKEEIVVATPVPLPPIQPVTLSPTISSSSPSSPTQHTTSFLTPPPPEESGGVPPPPDPPLSPPIAPLLSPERAPPFNPLMAGSIRSIDGDVSVEYLPSTTTTPTQ</sequence>
<dbReference type="GO" id="GO:0008528">
    <property type="term" value="F:G protein-coupled peptide receptor activity"/>
    <property type="evidence" value="ECO:0007669"/>
    <property type="project" value="TreeGrafter"/>
</dbReference>
<evidence type="ECO:0000256" key="2">
    <source>
        <dbReference type="ARBA" id="ARBA00005314"/>
    </source>
</evidence>
<evidence type="ECO:0000313" key="15">
    <source>
        <dbReference type="Proteomes" id="UP001432322"/>
    </source>
</evidence>
<accession>A0AAV5WZB3</accession>
<feature type="region of interest" description="Disordered" evidence="10">
    <location>
        <begin position="476"/>
        <end position="563"/>
    </location>
</feature>
<evidence type="ECO:0000256" key="1">
    <source>
        <dbReference type="ARBA" id="ARBA00004651"/>
    </source>
</evidence>
<dbReference type="Gene3D" id="4.10.1240.10">
    <property type="entry name" value="GPCR, family 2, extracellular hormone receptor domain"/>
    <property type="match status" value="1"/>
</dbReference>
<evidence type="ECO:0000256" key="3">
    <source>
        <dbReference type="ARBA" id="ARBA00022475"/>
    </source>
</evidence>
<keyword evidence="8" id="KW-0675">Receptor</keyword>
<keyword evidence="6" id="KW-0297">G-protein coupled receptor</keyword>
<evidence type="ECO:0000256" key="11">
    <source>
        <dbReference type="SAM" id="Phobius"/>
    </source>
</evidence>
<comment type="caution">
    <text evidence="14">The sequence shown here is derived from an EMBL/GenBank/DDBJ whole genome shotgun (WGS) entry which is preliminary data.</text>
</comment>
<reference evidence="14" key="1">
    <citation type="submission" date="2023-10" db="EMBL/GenBank/DDBJ databases">
        <title>Genome assembly of Pristionchus species.</title>
        <authorList>
            <person name="Yoshida K."/>
            <person name="Sommer R.J."/>
        </authorList>
    </citation>
    <scope>NUCLEOTIDE SEQUENCE</scope>
    <source>
        <strain evidence="14">RS5133</strain>
    </source>
</reference>
<dbReference type="SMART" id="SM00008">
    <property type="entry name" value="HormR"/>
    <property type="match status" value="1"/>
</dbReference>
<evidence type="ECO:0000259" key="12">
    <source>
        <dbReference type="PROSITE" id="PS50227"/>
    </source>
</evidence>
<dbReference type="PANTHER" id="PTHR45620:SF37">
    <property type="entry name" value="G_PROTEIN_RECEP_F2_4 DOMAIN-CONTAINING PROTEIN"/>
    <property type="match status" value="1"/>
</dbReference>
<comment type="similarity">
    <text evidence="2">Belongs to the G-protein coupled receptor 2 family.</text>
</comment>
<evidence type="ECO:0000259" key="13">
    <source>
        <dbReference type="PROSITE" id="PS50261"/>
    </source>
</evidence>
<evidence type="ECO:0000256" key="6">
    <source>
        <dbReference type="ARBA" id="ARBA00023040"/>
    </source>
</evidence>
<dbReference type="SUPFAM" id="SSF81321">
    <property type="entry name" value="Family A G protein-coupled receptor-like"/>
    <property type="match status" value="1"/>
</dbReference>
<feature type="transmembrane region" description="Helical" evidence="11">
    <location>
        <begin position="181"/>
        <end position="200"/>
    </location>
</feature>
<dbReference type="PANTHER" id="PTHR45620">
    <property type="entry name" value="PDF RECEPTOR-LIKE PROTEIN-RELATED"/>
    <property type="match status" value="1"/>
</dbReference>
<dbReference type="InterPro" id="IPR050332">
    <property type="entry name" value="GPCR_2"/>
</dbReference>
<feature type="transmembrane region" description="Helical" evidence="11">
    <location>
        <begin position="378"/>
        <end position="403"/>
    </location>
</feature>
<feature type="transmembrane region" description="Helical" evidence="11">
    <location>
        <begin position="143"/>
        <end position="169"/>
    </location>
</feature>
<dbReference type="InterPro" id="IPR036445">
    <property type="entry name" value="GPCR_2_extracell_dom_sf"/>
</dbReference>
<feature type="transmembrane region" description="Helical" evidence="11">
    <location>
        <begin position="355"/>
        <end position="372"/>
    </location>
</feature>
<dbReference type="GO" id="GO:0005886">
    <property type="term" value="C:plasma membrane"/>
    <property type="evidence" value="ECO:0007669"/>
    <property type="project" value="UniProtKB-SubCell"/>
</dbReference>
<proteinExistence type="inferred from homology"/>
<name>A0AAV5WZB3_9BILA</name>
<dbReference type="AlphaFoldDB" id="A0AAV5WZB3"/>
<feature type="domain" description="G-protein coupled receptors family 2 profile 1" evidence="12">
    <location>
        <begin position="19"/>
        <end position="122"/>
    </location>
</feature>
<keyword evidence="3" id="KW-1003">Cell membrane</keyword>
<feature type="compositionally biased region" description="Low complexity" evidence="10">
    <location>
        <begin position="476"/>
        <end position="497"/>
    </location>
</feature>
<dbReference type="InterPro" id="IPR017981">
    <property type="entry name" value="GPCR_2-like_7TM"/>
</dbReference>
<evidence type="ECO:0000256" key="7">
    <source>
        <dbReference type="ARBA" id="ARBA00023136"/>
    </source>
</evidence>
<feature type="non-terminal residue" evidence="14">
    <location>
        <position position="1"/>
    </location>
</feature>
<evidence type="ECO:0000256" key="5">
    <source>
        <dbReference type="ARBA" id="ARBA00022989"/>
    </source>
</evidence>
<evidence type="ECO:0000256" key="4">
    <source>
        <dbReference type="ARBA" id="ARBA00022692"/>
    </source>
</evidence>
<dbReference type="CDD" id="cd15041">
    <property type="entry name" value="7tmB1_hormone_R"/>
    <property type="match status" value="1"/>
</dbReference>
<evidence type="ECO:0000256" key="8">
    <source>
        <dbReference type="ARBA" id="ARBA00023170"/>
    </source>
</evidence>
<feature type="domain" description="G-protein coupled receptors family 2 profile 2" evidence="13">
    <location>
        <begin position="144"/>
        <end position="404"/>
    </location>
</feature>
<keyword evidence="15" id="KW-1185">Reference proteome</keyword>
<dbReference type="Pfam" id="PF02793">
    <property type="entry name" value="HRM"/>
    <property type="match status" value="1"/>
</dbReference>
<protein>
    <recommendedName>
        <fullName evidence="16">Seb-3</fullName>
    </recommendedName>
</protein>
<feature type="transmembrane region" description="Helical" evidence="11">
    <location>
        <begin position="220"/>
        <end position="244"/>
    </location>
</feature>
<keyword evidence="5 11" id="KW-1133">Transmembrane helix</keyword>
<evidence type="ECO:0000313" key="14">
    <source>
        <dbReference type="EMBL" id="GMT35985.1"/>
    </source>
</evidence>
<dbReference type="PROSITE" id="PS50227">
    <property type="entry name" value="G_PROTEIN_RECEP_F2_3"/>
    <property type="match status" value="1"/>
</dbReference>
<dbReference type="InterPro" id="IPR001879">
    <property type="entry name" value="GPCR_2_extracellular_dom"/>
</dbReference>
<feature type="compositionally biased region" description="Pro residues" evidence="10">
    <location>
        <begin position="500"/>
        <end position="523"/>
    </location>
</feature>